<proteinExistence type="predicted"/>
<gene>
    <name evidence="1" type="ORF">BJ969_000581</name>
</gene>
<sequence length="117" mass="12998">MAQHSNGLHHHGYVERSTLSHALSAAERRMLDPDEVMHSPEEVAAWLAGTLRAAMGLTEDEVGFTDETEIWLTESRRGETIVTGLNDGPTITAEAVYDSNCECERQLKPVPPSKKRR</sequence>
<accession>A0A840NAW5</accession>
<reference evidence="1 2" key="1">
    <citation type="submission" date="2020-08" db="EMBL/GenBank/DDBJ databases">
        <title>Sequencing the genomes of 1000 actinobacteria strains.</title>
        <authorList>
            <person name="Klenk H.-P."/>
        </authorList>
    </citation>
    <scope>NUCLEOTIDE SEQUENCE [LARGE SCALE GENOMIC DNA]</scope>
    <source>
        <strain evidence="1 2">DSM 45582</strain>
    </source>
</reference>
<name>A0A840NAW5_9PSEU</name>
<dbReference type="EMBL" id="JACHIV010000001">
    <property type="protein sequence ID" value="MBB5067493.1"/>
    <property type="molecule type" value="Genomic_DNA"/>
</dbReference>
<evidence type="ECO:0000313" key="1">
    <source>
        <dbReference type="EMBL" id="MBB5067493.1"/>
    </source>
</evidence>
<comment type="caution">
    <text evidence="1">The sequence shown here is derived from an EMBL/GenBank/DDBJ whole genome shotgun (WGS) entry which is preliminary data.</text>
</comment>
<dbReference type="RefSeq" id="WP_184477052.1">
    <property type="nucleotide sequence ID" value="NZ_JACHIV010000001.1"/>
</dbReference>
<keyword evidence="2" id="KW-1185">Reference proteome</keyword>
<dbReference type="Proteomes" id="UP000580474">
    <property type="component" value="Unassembled WGS sequence"/>
</dbReference>
<evidence type="ECO:0000313" key="2">
    <source>
        <dbReference type="Proteomes" id="UP000580474"/>
    </source>
</evidence>
<protein>
    <submittedName>
        <fullName evidence="1">Uncharacterized protein</fullName>
    </submittedName>
</protein>
<dbReference type="AlphaFoldDB" id="A0A840NAW5"/>
<organism evidence="1 2">
    <name type="scientific">Saccharopolyspora gloriosae</name>
    <dbReference type="NCBI Taxonomy" id="455344"/>
    <lineage>
        <taxon>Bacteria</taxon>
        <taxon>Bacillati</taxon>
        <taxon>Actinomycetota</taxon>
        <taxon>Actinomycetes</taxon>
        <taxon>Pseudonocardiales</taxon>
        <taxon>Pseudonocardiaceae</taxon>
        <taxon>Saccharopolyspora</taxon>
    </lineage>
</organism>